<dbReference type="CDD" id="cd04205">
    <property type="entry name" value="CuRO_2_LCC_like"/>
    <property type="match status" value="1"/>
</dbReference>
<reference evidence="9 10" key="1">
    <citation type="submission" date="2014-04" db="EMBL/GenBank/DDBJ databases">
        <authorList>
            <consortium name="DOE Joint Genome Institute"/>
            <person name="Kuo A."/>
            <person name="Martino E."/>
            <person name="Perotto S."/>
            <person name="Kohler A."/>
            <person name="Nagy L.G."/>
            <person name="Floudas D."/>
            <person name="Copeland A."/>
            <person name="Barry K.W."/>
            <person name="Cichocki N."/>
            <person name="Veneault-Fourrey C."/>
            <person name="LaButti K."/>
            <person name="Lindquist E.A."/>
            <person name="Lipzen A."/>
            <person name="Lundell T."/>
            <person name="Morin E."/>
            <person name="Murat C."/>
            <person name="Sun H."/>
            <person name="Tunlid A."/>
            <person name="Henrissat B."/>
            <person name="Grigoriev I.V."/>
            <person name="Hibbett D.S."/>
            <person name="Martin F."/>
            <person name="Nordberg H.P."/>
            <person name="Cantor M.N."/>
            <person name="Hua S.X."/>
        </authorList>
    </citation>
    <scope>NUCLEOTIDE SEQUENCE [LARGE SCALE GENOMIC DNA]</scope>
    <source>
        <strain evidence="9 10">Zn</strain>
    </source>
</reference>
<dbReference type="InterPro" id="IPR011707">
    <property type="entry name" value="Cu-oxidase-like_N"/>
</dbReference>
<feature type="domain" description="Plastocyanin-like" evidence="7">
    <location>
        <begin position="648"/>
        <end position="752"/>
    </location>
</feature>
<dbReference type="Pfam" id="PF07732">
    <property type="entry name" value="Cu-oxidase_3"/>
    <property type="match status" value="1"/>
</dbReference>
<dbReference type="GO" id="GO:0016491">
    <property type="term" value="F:oxidoreductase activity"/>
    <property type="evidence" value="ECO:0007669"/>
    <property type="project" value="UniProtKB-KW"/>
</dbReference>
<dbReference type="Gene3D" id="2.60.40.420">
    <property type="entry name" value="Cupredoxins - blue copper proteins"/>
    <property type="match status" value="3"/>
</dbReference>
<feature type="region of interest" description="Disordered" evidence="5">
    <location>
        <begin position="82"/>
        <end position="138"/>
    </location>
</feature>
<dbReference type="Pfam" id="PF07731">
    <property type="entry name" value="Cu-oxidase_2"/>
    <property type="match status" value="1"/>
</dbReference>
<dbReference type="EMBL" id="KN832872">
    <property type="protein sequence ID" value="KIN04577.1"/>
    <property type="molecule type" value="Genomic_DNA"/>
</dbReference>
<keyword evidence="10" id="KW-1185">Reference proteome</keyword>
<dbReference type="InterPro" id="IPR001117">
    <property type="entry name" value="Cu-oxidase_2nd"/>
</dbReference>
<sequence>MGDQRICNGRNVLKTLACPIEGTVFTPVPHRGKSPARNIRQVKGWAATRSRGVGQMDDSNNNVEPFPSMFLPENGVIPLHGHPRWSEVPRRSRRTDGGISRTVDMNLPQSTLHRRQSRDNASEVDNEAISNPREERSNLFNLATDSLQGRPNRLERPETFSGWLQRLDKRLASTVLVLLLLTLYFASNNLSVLFLDHSPYDLDSASPDGTLGILLHPEDHSYRRPRQLTEYWNVTSEYRAPDGVLKKIYLINGQFPGPLIECRTGDRLTIHVTNQLEKAEEKISIHWHGLNMRGANAMDGASGFTQCSIPPNRTFTYDFQIDSDSVGTFWYHAHSDVLRGDGMYGGLVVHGAKDRSRDLERYRGEKEVLFLIGDWYHRSAPEVLDWYMSIRGFRNEPVPDSMLINGAGKFTCSRAVPARPVVCHEKWRGKTPGLFDDSLRGIPTRLRIVNVGQLAGFTLGVSSGSLTPLTVDGGQPIIGTPADSVGILHPGERVDILLQWDKSIKLADWRMRISFDQENFKYPNLALQSHQSFPFFTSRTIDTASLMHDWEMGLETPRTPFALDKARADVTPPHNYDKIPHTADHTILLYVKTEQRSQFGNHPMGFINRTSWAPQATPPLPLNTLPRESWDSHQFIPFIPIPKSKPLWVDIILNNLDDDSHPFHIHGYNFYVLSSHRADHGWGSYSPYAKVGDTAIKPNLNLVDPLRKDTFNVPRRGYAVLRFRADNPGIWMFHCHVLFHMASGMTMGLLVGGDDGHTNIDSEALDYCRSL</sequence>
<dbReference type="InterPro" id="IPR008972">
    <property type="entry name" value="Cupredoxin"/>
</dbReference>
<dbReference type="STRING" id="913774.A0A0C3HQK8"/>
<feature type="domain" description="Plastocyanin-like" evidence="8">
    <location>
        <begin position="234"/>
        <end position="352"/>
    </location>
</feature>
<reference evidence="10" key="2">
    <citation type="submission" date="2015-01" db="EMBL/GenBank/DDBJ databases">
        <title>Evolutionary Origins and Diversification of the Mycorrhizal Mutualists.</title>
        <authorList>
            <consortium name="DOE Joint Genome Institute"/>
            <consortium name="Mycorrhizal Genomics Consortium"/>
            <person name="Kohler A."/>
            <person name="Kuo A."/>
            <person name="Nagy L.G."/>
            <person name="Floudas D."/>
            <person name="Copeland A."/>
            <person name="Barry K.W."/>
            <person name="Cichocki N."/>
            <person name="Veneault-Fourrey C."/>
            <person name="LaButti K."/>
            <person name="Lindquist E.A."/>
            <person name="Lipzen A."/>
            <person name="Lundell T."/>
            <person name="Morin E."/>
            <person name="Murat C."/>
            <person name="Riley R."/>
            <person name="Ohm R."/>
            <person name="Sun H."/>
            <person name="Tunlid A."/>
            <person name="Henrissat B."/>
            <person name="Grigoriev I.V."/>
            <person name="Hibbett D.S."/>
            <person name="Martin F."/>
        </authorList>
    </citation>
    <scope>NUCLEOTIDE SEQUENCE [LARGE SCALE GENOMIC DNA]</scope>
    <source>
        <strain evidence="10">Zn</strain>
    </source>
</reference>
<dbReference type="InterPro" id="IPR045087">
    <property type="entry name" value="Cu-oxidase_fam"/>
</dbReference>
<evidence type="ECO:0000256" key="5">
    <source>
        <dbReference type="SAM" id="MobiDB-lite"/>
    </source>
</evidence>
<dbReference type="PANTHER" id="PTHR11709">
    <property type="entry name" value="MULTI-COPPER OXIDASE"/>
    <property type="match status" value="1"/>
</dbReference>
<dbReference type="Proteomes" id="UP000054321">
    <property type="component" value="Unassembled WGS sequence"/>
</dbReference>
<feature type="domain" description="Plastocyanin-like" evidence="6">
    <location>
        <begin position="367"/>
        <end position="514"/>
    </location>
</feature>
<protein>
    <submittedName>
        <fullName evidence="9">Multicopper oxidase</fullName>
    </submittedName>
</protein>
<evidence type="ECO:0000313" key="9">
    <source>
        <dbReference type="EMBL" id="KIN04577.1"/>
    </source>
</evidence>
<dbReference type="SUPFAM" id="SSF49503">
    <property type="entry name" value="Cupredoxins"/>
    <property type="match status" value="3"/>
</dbReference>
<evidence type="ECO:0000256" key="4">
    <source>
        <dbReference type="ARBA" id="ARBA00023008"/>
    </source>
</evidence>
<feature type="compositionally biased region" description="Basic and acidic residues" evidence="5">
    <location>
        <begin position="84"/>
        <end position="96"/>
    </location>
</feature>
<dbReference type="OrthoDB" id="2121828at2759"/>
<evidence type="ECO:0000256" key="2">
    <source>
        <dbReference type="ARBA" id="ARBA00022723"/>
    </source>
</evidence>
<dbReference type="InterPro" id="IPR002355">
    <property type="entry name" value="Cu_oxidase_Cu_BS"/>
</dbReference>
<dbReference type="GO" id="GO:0005507">
    <property type="term" value="F:copper ion binding"/>
    <property type="evidence" value="ECO:0007669"/>
    <property type="project" value="InterPro"/>
</dbReference>
<dbReference type="CDD" id="cd13910">
    <property type="entry name" value="CuRO_3_MCO_like_4"/>
    <property type="match status" value="1"/>
</dbReference>
<dbReference type="InterPro" id="IPR033138">
    <property type="entry name" value="Cu_oxidase_CS"/>
</dbReference>
<organism evidence="9 10">
    <name type="scientific">Oidiodendron maius (strain Zn)</name>
    <dbReference type="NCBI Taxonomy" id="913774"/>
    <lineage>
        <taxon>Eukaryota</taxon>
        <taxon>Fungi</taxon>
        <taxon>Dikarya</taxon>
        <taxon>Ascomycota</taxon>
        <taxon>Pezizomycotina</taxon>
        <taxon>Leotiomycetes</taxon>
        <taxon>Leotiomycetes incertae sedis</taxon>
        <taxon>Myxotrichaceae</taxon>
        <taxon>Oidiodendron</taxon>
    </lineage>
</organism>
<accession>A0A0C3HQK8</accession>
<keyword evidence="3" id="KW-0560">Oxidoreductase</keyword>
<evidence type="ECO:0000259" key="6">
    <source>
        <dbReference type="Pfam" id="PF00394"/>
    </source>
</evidence>
<comment type="similarity">
    <text evidence="1">Belongs to the multicopper oxidase family.</text>
</comment>
<dbReference type="HOGENOM" id="CLU_006504_7_2_1"/>
<dbReference type="PROSITE" id="PS00079">
    <property type="entry name" value="MULTICOPPER_OXIDASE1"/>
    <property type="match status" value="1"/>
</dbReference>
<evidence type="ECO:0000259" key="8">
    <source>
        <dbReference type="Pfam" id="PF07732"/>
    </source>
</evidence>
<evidence type="ECO:0000256" key="1">
    <source>
        <dbReference type="ARBA" id="ARBA00010609"/>
    </source>
</evidence>
<dbReference type="InParanoid" id="A0A0C3HQK8"/>
<dbReference type="AlphaFoldDB" id="A0A0C3HQK8"/>
<evidence type="ECO:0000259" key="7">
    <source>
        <dbReference type="Pfam" id="PF07731"/>
    </source>
</evidence>
<dbReference type="PANTHER" id="PTHR11709:SF394">
    <property type="entry name" value="FI03373P-RELATED"/>
    <property type="match status" value="1"/>
</dbReference>
<dbReference type="InterPro" id="IPR011706">
    <property type="entry name" value="Cu-oxidase_C"/>
</dbReference>
<keyword evidence="2" id="KW-0479">Metal-binding</keyword>
<dbReference type="Pfam" id="PF00394">
    <property type="entry name" value="Cu-oxidase"/>
    <property type="match status" value="1"/>
</dbReference>
<evidence type="ECO:0000256" key="3">
    <source>
        <dbReference type="ARBA" id="ARBA00023002"/>
    </source>
</evidence>
<gene>
    <name evidence="9" type="ORF">OIDMADRAFT_142444</name>
</gene>
<keyword evidence="4" id="KW-0186">Copper</keyword>
<dbReference type="PROSITE" id="PS00080">
    <property type="entry name" value="MULTICOPPER_OXIDASE2"/>
    <property type="match status" value="1"/>
</dbReference>
<evidence type="ECO:0000313" key="10">
    <source>
        <dbReference type="Proteomes" id="UP000054321"/>
    </source>
</evidence>
<name>A0A0C3HQK8_OIDMZ</name>
<proteinExistence type="inferred from homology"/>